<evidence type="ECO:0000256" key="1">
    <source>
        <dbReference type="PROSITE-ProRule" id="PRU01251"/>
    </source>
</evidence>
<evidence type="ECO:0000259" key="2">
    <source>
        <dbReference type="PROSITE" id="PS51903"/>
    </source>
</evidence>
<dbReference type="RefSeq" id="WP_073456501.1">
    <property type="nucleotide sequence ID" value="NZ_CALGVN010000051.1"/>
</dbReference>
<evidence type="ECO:0000313" key="3">
    <source>
        <dbReference type="EMBL" id="SHK36523.1"/>
    </source>
</evidence>
<dbReference type="Proteomes" id="UP000184363">
    <property type="component" value="Unassembled WGS sequence"/>
</dbReference>
<dbReference type="Pfam" id="PF02861">
    <property type="entry name" value="Clp_N"/>
    <property type="match status" value="1"/>
</dbReference>
<dbReference type="PROSITE" id="PS51903">
    <property type="entry name" value="CLP_R"/>
    <property type="match status" value="1"/>
</dbReference>
<organism evidence="3 4">
    <name type="scientific">Pseudonocardia thermophila</name>
    <dbReference type="NCBI Taxonomy" id="1848"/>
    <lineage>
        <taxon>Bacteria</taxon>
        <taxon>Bacillati</taxon>
        <taxon>Actinomycetota</taxon>
        <taxon>Actinomycetes</taxon>
        <taxon>Pseudonocardiales</taxon>
        <taxon>Pseudonocardiaceae</taxon>
        <taxon>Pseudonocardia</taxon>
    </lineage>
</organism>
<reference evidence="3 4" key="1">
    <citation type="submission" date="2016-11" db="EMBL/GenBank/DDBJ databases">
        <authorList>
            <person name="Jaros S."/>
            <person name="Januszkiewicz K."/>
            <person name="Wedrychowicz H."/>
        </authorList>
    </citation>
    <scope>NUCLEOTIDE SEQUENCE [LARGE SCALE GENOMIC DNA]</scope>
    <source>
        <strain evidence="3 4">DSM 43832</strain>
    </source>
</reference>
<sequence length="221" mass="23269">MVEPFVMRSPVRLDDLIHAVRAAHDDPLEQLKAAVLAADHLGEIADHLIGHFVDNARRSGASWTAIGTGLGVTKQAAQKRFTPKPDADQGFHRFTMHARNAVMRAQEAARTARNAEIGLAHLALGVLAATPDIPTGAPADRLRSALTAALPAPAEEPPGVVPFDAAARKALELTFREALRTGHELVEPAHLLLAVLEEENDGGPLTSAGVTRAAVEAGLAA</sequence>
<dbReference type="InterPro" id="IPR036628">
    <property type="entry name" value="Clp_N_dom_sf"/>
</dbReference>
<dbReference type="InterPro" id="IPR004176">
    <property type="entry name" value="Clp_R_N"/>
</dbReference>
<gene>
    <name evidence="3" type="ORF">SAMN05443637_105181</name>
</gene>
<dbReference type="STRING" id="1848.SAMN05443637_105181"/>
<dbReference type="SUPFAM" id="SSF81923">
    <property type="entry name" value="Double Clp-N motif"/>
    <property type="match status" value="1"/>
</dbReference>
<feature type="domain" description="Clp R" evidence="2">
    <location>
        <begin position="91"/>
        <end position="221"/>
    </location>
</feature>
<protein>
    <submittedName>
        <fullName evidence="3">Clp amino terminal domain-containing protein, pathogenicity island component</fullName>
    </submittedName>
</protein>
<accession>A0A1M6RVP0</accession>
<evidence type="ECO:0000313" key="4">
    <source>
        <dbReference type="Proteomes" id="UP000184363"/>
    </source>
</evidence>
<proteinExistence type="predicted"/>
<dbReference type="AlphaFoldDB" id="A0A1M6RVP0"/>
<name>A0A1M6RVP0_PSETH</name>
<dbReference type="OrthoDB" id="3290891at2"/>
<keyword evidence="4" id="KW-1185">Reference proteome</keyword>
<dbReference type="EMBL" id="FRAP01000005">
    <property type="protein sequence ID" value="SHK36523.1"/>
    <property type="molecule type" value="Genomic_DNA"/>
</dbReference>
<keyword evidence="1" id="KW-0677">Repeat</keyword>
<dbReference type="Gene3D" id="1.10.1780.10">
    <property type="entry name" value="Clp, N-terminal domain"/>
    <property type="match status" value="1"/>
</dbReference>